<feature type="compositionally biased region" description="Basic and acidic residues" evidence="1">
    <location>
        <begin position="70"/>
        <end position="90"/>
    </location>
</feature>
<keyword evidence="3" id="KW-1185">Reference proteome</keyword>
<accession>A0A8T0INK9</accession>
<dbReference type="AlphaFoldDB" id="A0A8T0INK9"/>
<sequence>MSLSLSLSLGVGGGTVGACPASLSLDWAPTLENGRKGARLEAVPVTVLTNQADTAPRATRPVLTEGGRGAQEEREREETRDKREREEKRESWCEVVFGGQTSGHCRQAGD</sequence>
<dbReference type="Proteomes" id="UP000822688">
    <property type="component" value="Chromosome 2"/>
</dbReference>
<organism evidence="2 3">
    <name type="scientific">Ceratodon purpureus</name>
    <name type="common">Fire moss</name>
    <name type="synonym">Dicranum purpureum</name>
    <dbReference type="NCBI Taxonomy" id="3225"/>
    <lineage>
        <taxon>Eukaryota</taxon>
        <taxon>Viridiplantae</taxon>
        <taxon>Streptophyta</taxon>
        <taxon>Embryophyta</taxon>
        <taxon>Bryophyta</taxon>
        <taxon>Bryophytina</taxon>
        <taxon>Bryopsida</taxon>
        <taxon>Dicranidae</taxon>
        <taxon>Pseudoditrichales</taxon>
        <taxon>Ditrichaceae</taxon>
        <taxon>Ceratodon</taxon>
    </lineage>
</organism>
<evidence type="ECO:0000256" key="1">
    <source>
        <dbReference type="SAM" id="MobiDB-lite"/>
    </source>
</evidence>
<evidence type="ECO:0000313" key="3">
    <source>
        <dbReference type="Proteomes" id="UP000822688"/>
    </source>
</evidence>
<dbReference type="EMBL" id="CM026422">
    <property type="protein sequence ID" value="KAG0585360.1"/>
    <property type="molecule type" value="Genomic_DNA"/>
</dbReference>
<protein>
    <submittedName>
        <fullName evidence="2">Uncharacterized protein</fullName>
    </submittedName>
</protein>
<evidence type="ECO:0000313" key="2">
    <source>
        <dbReference type="EMBL" id="KAG0585360.1"/>
    </source>
</evidence>
<feature type="region of interest" description="Disordered" evidence="1">
    <location>
        <begin position="51"/>
        <end position="90"/>
    </location>
</feature>
<gene>
    <name evidence="2" type="ORF">KC19_2G005500</name>
</gene>
<proteinExistence type="predicted"/>
<name>A0A8T0INK9_CERPU</name>
<comment type="caution">
    <text evidence="2">The sequence shown here is derived from an EMBL/GenBank/DDBJ whole genome shotgun (WGS) entry which is preliminary data.</text>
</comment>
<reference evidence="2" key="1">
    <citation type="submission" date="2020-06" db="EMBL/GenBank/DDBJ databases">
        <title>WGS assembly of Ceratodon purpureus strain R40.</title>
        <authorList>
            <person name="Carey S.B."/>
            <person name="Jenkins J."/>
            <person name="Shu S."/>
            <person name="Lovell J.T."/>
            <person name="Sreedasyam A."/>
            <person name="Maumus F."/>
            <person name="Tiley G.P."/>
            <person name="Fernandez-Pozo N."/>
            <person name="Barry K."/>
            <person name="Chen C."/>
            <person name="Wang M."/>
            <person name="Lipzen A."/>
            <person name="Daum C."/>
            <person name="Saski C.A."/>
            <person name="Payton A.C."/>
            <person name="Mcbreen J.C."/>
            <person name="Conrad R.E."/>
            <person name="Kollar L.M."/>
            <person name="Olsson S."/>
            <person name="Huttunen S."/>
            <person name="Landis J.B."/>
            <person name="Wickett N.J."/>
            <person name="Johnson M.G."/>
            <person name="Rensing S.A."/>
            <person name="Grimwood J."/>
            <person name="Schmutz J."/>
            <person name="Mcdaniel S.F."/>
        </authorList>
    </citation>
    <scope>NUCLEOTIDE SEQUENCE</scope>
    <source>
        <strain evidence="2">R40</strain>
    </source>
</reference>